<organism evidence="1 2">
    <name type="scientific">Rarobacter faecitabidus</name>
    <dbReference type="NCBI Taxonomy" id="13243"/>
    <lineage>
        <taxon>Bacteria</taxon>
        <taxon>Bacillati</taxon>
        <taxon>Actinomycetota</taxon>
        <taxon>Actinomycetes</taxon>
        <taxon>Micrococcales</taxon>
        <taxon>Rarobacteraceae</taxon>
        <taxon>Rarobacter</taxon>
    </lineage>
</organism>
<evidence type="ECO:0000313" key="1">
    <source>
        <dbReference type="EMBL" id="TQL58544.1"/>
    </source>
</evidence>
<evidence type="ECO:0000313" key="2">
    <source>
        <dbReference type="Proteomes" id="UP000315389"/>
    </source>
</evidence>
<sequence length="131" mass="14307">MSEHVTGSLSSREVAEHVGQDAIRHALRGCLPLLVLAGRVTDVRGILRAFELEEQVPLRYKVPGTRAFITAYASTQDIDASIRGHRFDCLHTDVPNIIRLAKVVAPAFLTSQCPTATGLELVFPSKKEAKS</sequence>
<gene>
    <name evidence="1" type="ORF">FB461_1959</name>
</gene>
<keyword evidence="2" id="KW-1185">Reference proteome</keyword>
<dbReference type="Proteomes" id="UP000315389">
    <property type="component" value="Unassembled WGS sequence"/>
</dbReference>
<dbReference type="EMBL" id="VFOS01000003">
    <property type="protein sequence ID" value="TQL58544.1"/>
    <property type="molecule type" value="Genomic_DNA"/>
</dbReference>
<comment type="caution">
    <text evidence="1">The sequence shown here is derived from an EMBL/GenBank/DDBJ whole genome shotgun (WGS) entry which is preliminary data.</text>
</comment>
<dbReference type="RefSeq" id="WP_142121530.1">
    <property type="nucleotide sequence ID" value="NZ_BAAASV010000002.1"/>
</dbReference>
<proteinExistence type="predicted"/>
<name>A0A542ZDX4_RARFA</name>
<accession>A0A542ZDX4</accession>
<reference evidence="1 2" key="1">
    <citation type="submission" date="2019-06" db="EMBL/GenBank/DDBJ databases">
        <title>Sequencing the genomes of 1000 actinobacteria strains.</title>
        <authorList>
            <person name="Klenk H.-P."/>
        </authorList>
    </citation>
    <scope>NUCLEOTIDE SEQUENCE [LARGE SCALE GENOMIC DNA]</scope>
    <source>
        <strain evidence="1 2">DSM 4813</strain>
    </source>
</reference>
<protein>
    <submittedName>
        <fullName evidence="1">Uncharacterized protein</fullName>
    </submittedName>
</protein>
<dbReference type="AlphaFoldDB" id="A0A542ZDX4"/>